<dbReference type="GO" id="GO:0008097">
    <property type="term" value="F:5S rRNA binding"/>
    <property type="evidence" value="ECO:0007669"/>
    <property type="project" value="InterPro"/>
</dbReference>
<dbReference type="GO" id="GO:0000027">
    <property type="term" value="P:ribosomal large subunit assembly"/>
    <property type="evidence" value="ECO:0007669"/>
    <property type="project" value="TreeGrafter"/>
</dbReference>
<evidence type="ECO:0000256" key="4">
    <source>
        <dbReference type="ARBA" id="ARBA00022490"/>
    </source>
</evidence>
<dbReference type="Pfam" id="PF14204">
    <property type="entry name" value="Ribosomal_L18_c"/>
    <property type="match status" value="1"/>
</dbReference>
<accession>A0A6N2MFE2</accession>
<protein>
    <recommendedName>
        <fullName evidence="7">Large ribosomal subunit protein uL18 C-terminal eukaryotes domain-containing protein</fullName>
    </recommendedName>
</protein>
<dbReference type="GO" id="GO:0022625">
    <property type="term" value="C:cytosolic large ribosomal subunit"/>
    <property type="evidence" value="ECO:0007669"/>
    <property type="project" value="TreeGrafter"/>
</dbReference>
<evidence type="ECO:0000256" key="3">
    <source>
        <dbReference type="ARBA" id="ARBA00011113"/>
    </source>
</evidence>
<evidence type="ECO:0000256" key="1">
    <source>
        <dbReference type="ARBA" id="ARBA00004496"/>
    </source>
</evidence>
<evidence type="ECO:0000259" key="7">
    <source>
        <dbReference type="Pfam" id="PF14204"/>
    </source>
</evidence>
<keyword evidence="4" id="KW-0963">Cytoplasm</keyword>
<evidence type="ECO:0000313" key="8">
    <source>
        <dbReference type="EMBL" id="VFU51657.1"/>
    </source>
</evidence>
<keyword evidence="6" id="KW-0687">Ribonucleoprotein</keyword>
<sequence length="86" mass="10286">MEDEQEKYQSHFSEYIKRCIEPDNMEELYKKVHAATRADPTTKKSAKQLPKEHKRYDLRKLTYEERRAKLVERLKALNSATADVEE</sequence>
<dbReference type="InterPro" id="IPR005485">
    <property type="entry name" value="Rbsml_uL18_euk_arch"/>
</dbReference>
<feature type="domain" description="Large ribosomal subunit protein uL18 C-terminal eukaryotes" evidence="7">
    <location>
        <begin position="25"/>
        <end position="78"/>
    </location>
</feature>
<name>A0A6N2MFE2_SALVM</name>
<dbReference type="InterPro" id="IPR025607">
    <property type="entry name" value="Ribosomal_uL18_C_euk"/>
</dbReference>
<dbReference type="EMBL" id="CAADRP010001763">
    <property type="protein sequence ID" value="VFU51657.1"/>
    <property type="molecule type" value="Genomic_DNA"/>
</dbReference>
<organism evidence="8">
    <name type="scientific">Salix viminalis</name>
    <name type="common">Common osier</name>
    <name type="synonym">Basket willow</name>
    <dbReference type="NCBI Taxonomy" id="40686"/>
    <lineage>
        <taxon>Eukaryota</taxon>
        <taxon>Viridiplantae</taxon>
        <taxon>Streptophyta</taxon>
        <taxon>Embryophyta</taxon>
        <taxon>Tracheophyta</taxon>
        <taxon>Spermatophyta</taxon>
        <taxon>Magnoliopsida</taxon>
        <taxon>eudicotyledons</taxon>
        <taxon>Gunneridae</taxon>
        <taxon>Pentapetalae</taxon>
        <taxon>rosids</taxon>
        <taxon>fabids</taxon>
        <taxon>Malpighiales</taxon>
        <taxon>Salicaceae</taxon>
        <taxon>Saliceae</taxon>
        <taxon>Salix</taxon>
    </lineage>
</organism>
<dbReference type="PANTHER" id="PTHR23410">
    <property type="entry name" value="RIBOSOMAL PROTEIN L5-RELATED"/>
    <property type="match status" value="1"/>
</dbReference>
<dbReference type="AlphaFoldDB" id="A0A6N2MFE2"/>
<dbReference type="GO" id="GO:0006412">
    <property type="term" value="P:translation"/>
    <property type="evidence" value="ECO:0007669"/>
    <property type="project" value="InterPro"/>
</dbReference>
<comment type="subcellular location">
    <subcellularLocation>
        <location evidence="1">Cytoplasm</location>
    </subcellularLocation>
</comment>
<keyword evidence="5" id="KW-0689">Ribosomal protein</keyword>
<dbReference type="PANTHER" id="PTHR23410:SF12">
    <property type="entry name" value="LARGE RIBOSOMAL SUBUNIT PROTEIN UL18"/>
    <property type="match status" value="1"/>
</dbReference>
<comment type="subunit">
    <text evidence="3">Component of the large ribosomal subunit (LSU).</text>
</comment>
<dbReference type="Gene3D" id="3.30.420.100">
    <property type="match status" value="1"/>
</dbReference>
<evidence type="ECO:0000256" key="2">
    <source>
        <dbReference type="ARBA" id="ARBA00007116"/>
    </source>
</evidence>
<gene>
    <name evidence="8" type="ORF">SVIM_LOCUS350287</name>
</gene>
<evidence type="ECO:0000256" key="6">
    <source>
        <dbReference type="ARBA" id="ARBA00023274"/>
    </source>
</evidence>
<evidence type="ECO:0000256" key="5">
    <source>
        <dbReference type="ARBA" id="ARBA00022980"/>
    </source>
</evidence>
<dbReference type="GO" id="GO:0003735">
    <property type="term" value="F:structural constituent of ribosome"/>
    <property type="evidence" value="ECO:0007669"/>
    <property type="project" value="InterPro"/>
</dbReference>
<comment type="similarity">
    <text evidence="2">Belongs to the universal ribosomal protein uL18 family.</text>
</comment>
<proteinExistence type="inferred from homology"/>
<reference evidence="8" key="1">
    <citation type="submission" date="2019-03" db="EMBL/GenBank/DDBJ databases">
        <authorList>
            <person name="Mank J."/>
            <person name="Almeida P."/>
        </authorList>
    </citation>
    <scope>NUCLEOTIDE SEQUENCE</scope>
    <source>
        <strain evidence="8">78183</strain>
    </source>
</reference>